<evidence type="ECO:0000256" key="2">
    <source>
        <dbReference type="ARBA" id="ARBA00005801"/>
    </source>
</evidence>
<evidence type="ECO:0000256" key="3">
    <source>
        <dbReference type="ARBA" id="ARBA00022475"/>
    </source>
</evidence>
<gene>
    <name evidence="10" type="ORF">UFOPK1412_00594</name>
</gene>
<feature type="transmembrane region" description="Helical" evidence="7">
    <location>
        <begin position="95"/>
        <end position="113"/>
    </location>
</feature>
<dbReference type="EMBL" id="CAEZSI010000066">
    <property type="protein sequence ID" value="CAB4539816.1"/>
    <property type="molecule type" value="Genomic_DNA"/>
</dbReference>
<keyword evidence="4 7" id="KW-0812">Transmembrane</keyword>
<dbReference type="AlphaFoldDB" id="A0A6J6BLH8"/>
<evidence type="ECO:0000256" key="1">
    <source>
        <dbReference type="ARBA" id="ARBA00004651"/>
    </source>
</evidence>
<dbReference type="GO" id="GO:0006465">
    <property type="term" value="P:signal peptide processing"/>
    <property type="evidence" value="ECO:0007669"/>
    <property type="project" value="TreeGrafter"/>
</dbReference>
<dbReference type="GO" id="GO:0005886">
    <property type="term" value="C:plasma membrane"/>
    <property type="evidence" value="ECO:0007669"/>
    <property type="project" value="UniProtKB-SubCell"/>
</dbReference>
<evidence type="ECO:0000313" key="10">
    <source>
        <dbReference type="EMBL" id="CAB4539816.1"/>
    </source>
</evidence>
<feature type="transmembrane region" description="Helical" evidence="7">
    <location>
        <begin position="230"/>
        <end position="253"/>
    </location>
</feature>
<accession>A0A6J6BLH8</accession>
<feature type="transmembrane region" description="Helical" evidence="7">
    <location>
        <begin position="120"/>
        <end position="141"/>
    </location>
</feature>
<dbReference type="Pfam" id="PF06750">
    <property type="entry name" value="A24_N_bact"/>
    <property type="match status" value="1"/>
</dbReference>
<dbReference type="PANTHER" id="PTHR30487:SF0">
    <property type="entry name" value="PREPILIN LEADER PEPTIDASE_N-METHYLTRANSFERASE-RELATED"/>
    <property type="match status" value="1"/>
</dbReference>
<protein>
    <submittedName>
        <fullName evidence="10">Unannotated protein</fullName>
    </submittedName>
</protein>
<feature type="domain" description="Prepilin peptidase A24 N-terminal" evidence="9">
    <location>
        <begin position="9"/>
        <end position="91"/>
    </location>
</feature>
<name>A0A6J6BLH8_9ZZZZ</name>
<keyword evidence="3" id="KW-1003">Cell membrane</keyword>
<feature type="domain" description="Prepilin type IV endopeptidase peptidase" evidence="8">
    <location>
        <begin position="106"/>
        <end position="213"/>
    </location>
</feature>
<dbReference type="PANTHER" id="PTHR30487">
    <property type="entry name" value="TYPE 4 PREPILIN-LIKE PROTEINS LEADER PEPTIDE-PROCESSING ENZYME"/>
    <property type="match status" value="1"/>
</dbReference>
<feature type="transmembrane region" description="Helical" evidence="7">
    <location>
        <begin position="201"/>
        <end position="218"/>
    </location>
</feature>
<dbReference type="InterPro" id="IPR000045">
    <property type="entry name" value="Prepilin_IV_endopep_pep"/>
</dbReference>
<sequence length="260" mass="28903">MISLYVFFFGLIFGSFSNVLALRTHIGKSVVFPGSECPQCQKALAWYENIPVVSFIALKGRCRSCRNRISFIYPLGELFCGGLFLAIYTKFDLSLASILFFSIAVFTAPYIYIDVKIHRLPNLFTLVLAVIELGVFGIKMYQDQSFENLTGLLRDPITALIIFGVIYVVTGSKGMGMGDVKLAPVLAFAAGLLGWQTTAAYLILSFYTAGLISVGLLLSKKASRKSRIPFGPFLLLGFWIAVFLSDSQIQWLVSFWQIKH</sequence>
<comment type="subcellular location">
    <subcellularLocation>
        <location evidence="1">Cell membrane</location>
        <topology evidence="1">Multi-pass membrane protein</topology>
    </subcellularLocation>
</comment>
<feature type="transmembrane region" description="Helical" evidence="7">
    <location>
        <begin position="6"/>
        <end position="22"/>
    </location>
</feature>
<reference evidence="10" key="1">
    <citation type="submission" date="2020-05" db="EMBL/GenBank/DDBJ databases">
        <authorList>
            <person name="Chiriac C."/>
            <person name="Salcher M."/>
            <person name="Ghai R."/>
            <person name="Kavagutti S V."/>
        </authorList>
    </citation>
    <scope>NUCLEOTIDE SEQUENCE</scope>
</reference>
<comment type="similarity">
    <text evidence="2">Belongs to the peptidase A24 family.</text>
</comment>
<dbReference type="InterPro" id="IPR050882">
    <property type="entry name" value="Prepilin_peptidase/N-MTase"/>
</dbReference>
<evidence type="ECO:0000256" key="4">
    <source>
        <dbReference type="ARBA" id="ARBA00022692"/>
    </source>
</evidence>
<organism evidence="10">
    <name type="scientific">freshwater metagenome</name>
    <dbReference type="NCBI Taxonomy" id="449393"/>
    <lineage>
        <taxon>unclassified sequences</taxon>
        <taxon>metagenomes</taxon>
        <taxon>ecological metagenomes</taxon>
    </lineage>
</organism>
<dbReference type="Gene3D" id="1.20.120.1220">
    <property type="match status" value="1"/>
</dbReference>
<feature type="transmembrane region" description="Helical" evidence="7">
    <location>
        <begin position="71"/>
        <end position="89"/>
    </location>
</feature>
<keyword evidence="5 7" id="KW-1133">Transmembrane helix</keyword>
<feature type="transmembrane region" description="Helical" evidence="7">
    <location>
        <begin position="153"/>
        <end position="170"/>
    </location>
</feature>
<feature type="transmembrane region" description="Helical" evidence="7">
    <location>
        <begin position="177"/>
        <end position="195"/>
    </location>
</feature>
<dbReference type="Pfam" id="PF01478">
    <property type="entry name" value="Peptidase_A24"/>
    <property type="match status" value="1"/>
</dbReference>
<evidence type="ECO:0000256" key="7">
    <source>
        <dbReference type="SAM" id="Phobius"/>
    </source>
</evidence>
<proteinExistence type="inferred from homology"/>
<evidence type="ECO:0000259" key="8">
    <source>
        <dbReference type="Pfam" id="PF01478"/>
    </source>
</evidence>
<dbReference type="GO" id="GO:0004190">
    <property type="term" value="F:aspartic-type endopeptidase activity"/>
    <property type="evidence" value="ECO:0007669"/>
    <property type="project" value="InterPro"/>
</dbReference>
<evidence type="ECO:0000256" key="6">
    <source>
        <dbReference type="ARBA" id="ARBA00023136"/>
    </source>
</evidence>
<dbReference type="InterPro" id="IPR010627">
    <property type="entry name" value="Prepilin_pept_A24_N"/>
</dbReference>
<evidence type="ECO:0000256" key="5">
    <source>
        <dbReference type="ARBA" id="ARBA00022989"/>
    </source>
</evidence>
<keyword evidence="6 7" id="KW-0472">Membrane</keyword>
<evidence type="ECO:0000259" key="9">
    <source>
        <dbReference type="Pfam" id="PF06750"/>
    </source>
</evidence>